<feature type="transmembrane region" description="Helical" evidence="1">
    <location>
        <begin position="242"/>
        <end position="260"/>
    </location>
</feature>
<keyword evidence="1" id="KW-1133">Transmembrane helix</keyword>
<accession>A0A6J4INQ1</accession>
<evidence type="ECO:0000313" key="2">
    <source>
        <dbReference type="EMBL" id="CAA9255284.1"/>
    </source>
</evidence>
<name>A0A6J4INQ1_9CHLR</name>
<dbReference type="EMBL" id="CADCTR010000658">
    <property type="protein sequence ID" value="CAA9255284.1"/>
    <property type="molecule type" value="Genomic_DNA"/>
</dbReference>
<keyword evidence="1" id="KW-0472">Membrane</keyword>
<evidence type="ECO:0008006" key="3">
    <source>
        <dbReference type="Google" id="ProtNLM"/>
    </source>
</evidence>
<feature type="transmembrane region" description="Helical" evidence="1">
    <location>
        <begin position="97"/>
        <end position="130"/>
    </location>
</feature>
<protein>
    <recommendedName>
        <fullName evidence="3">NADH:quinone oxidoreductase/Mrp antiporter membrane subunit domain-containing protein</fullName>
    </recommendedName>
</protein>
<organism evidence="2">
    <name type="scientific">uncultured Chloroflexia bacterium</name>
    <dbReference type="NCBI Taxonomy" id="1672391"/>
    <lineage>
        <taxon>Bacteria</taxon>
        <taxon>Bacillati</taxon>
        <taxon>Chloroflexota</taxon>
        <taxon>Chloroflexia</taxon>
        <taxon>environmental samples</taxon>
    </lineage>
</organism>
<feature type="transmembrane region" description="Helical" evidence="1">
    <location>
        <begin position="333"/>
        <end position="354"/>
    </location>
</feature>
<keyword evidence="1" id="KW-0812">Transmembrane</keyword>
<feature type="transmembrane region" description="Helical" evidence="1">
    <location>
        <begin position="24"/>
        <end position="45"/>
    </location>
</feature>
<feature type="transmembrane region" description="Helical" evidence="1">
    <location>
        <begin position="142"/>
        <end position="163"/>
    </location>
</feature>
<reference evidence="2" key="1">
    <citation type="submission" date="2020-02" db="EMBL/GenBank/DDBJ databases">
        <authorList>
            <person name="Meier V. D."/>
        </authorList>
    </citation>
    <scope>NUCLEOTIDE SEQUENCE</scope>
    <source>
        <strain evidence="2">AVDCRST_MAG93</strain>
    </source>
</reference>
<sequence length="458" mass="47544">MTFLLMILLPWAMAAGCFALRSNARLGISAALATLAVVIIFLVNLPLDEPVRSLGIALAIDRPGQMLIGALLLAVGTAFVAWTALPVGQNTPASLLVVLGLVLAALLFQSAVSALTLLLMAAALGTLLIVDAQAGTTLLAPRAIASAVIRLVLLLIGTLLLVMGYTLPSAASDAFSLSTVLMWTGLAIWATMIPFNITLADLAEDTTPYVFLCAVVIPQAVVLAVFERILRVQPLVAPGVSHLLLLVATGITIVGAPLLARGTVRRAMAFVLLTNVGQIVLGMVLGVSAGGVSLVASHVLSAALICSSIALLEVHVPGQSGAGEPWRERPIAAAGLVIGLLLLLGVPGLGSFAPKLILWQAAWRDGALAFGILAVGTVLLVRAAIQLVRAMLFTPAERREADRRAHWRRRVAPVGAPASDVATLPVVVPPYVPVTLRSWTVLLIVIAVATAIDTLLPS</sequence>
<feature type="transmembrane region" description="Helical" evidence="1">
    <location>
        <begin position="66"/>
        <end position="85"/>
    </location>
</feature>
<feature type="transmembrane region" description="Helical" evidence="1">
    <location>
        <begin position="209"/>
        <end position="230"/>
    </location>
</feature>
<feature type="transmembrane region" description="Helical" evidence="1">
    <location>
        <begin position="267"/>
        <end position="289"/>
    </location>
</feature>
<feature type="transmembrane region" description="Helical" evidence="1">
    <location>
        <begin position="175"/>
        <end position="197"/>
    </location>
</feature>
<proteinExistence type="predicted"/>
<feature type="transmembrane region" description="Helical" evidence="1">
    <location>
        <begin position="366"/>
        <end position="390"/>
    </location>
</feature>
<evidence type="ECO:0000256" key="1">
    <source>
        <dbReference type="SAM" id="Phobius"/>
    </source>
</evidence>
<feature type="transmembrane region" description="Helical" evidence="1">
    <location>
        <begin position="438"/>
        <end position="456"/>
    </location>
</feature>
<gene>
    <name evidence="2" type="ORF">AVDCRST_MAG93-1937</name>
</gene>
<feature type="transmembrane region" description="Helical" evidence="1">
    <location>
        <begin position="295"/>
        <end position="312"/>
    </location>
</feature>
<dbReference type="AlphaFoldDB" id="A0A6J4INQ1"/>